<dbReference type="RefSeq" id="WP_064805797.1">
    <property type="nucleotide sequence ID" value="NZ_CP016022.1"/>
</dbReference>
<accession>A0A192A0Y2</accession>
<sequence>MTVLSLNPDAGSDIQAHRPAWCGPREWAARVKLAACYRIFAHLGWTELIYNHITLRLVPEDGASEDGGPHFLINPFGLTYAEVCASNLVKIDLQGNVQRAAGQPDWPVNPAGFTVHAAIHAGIPGAHCVMHTHTTAGMAVACARDGLSISNFYAAQLHGKVAYHDFEGITVHADEGPRLVQNIGDKPAVILRNHGLLAWGDSIARAFAVLWLLNRACEIQLASTSMGPVLEIPEAIARNCTRDSLQFNPNFGAGEDVFAALTRTIDRIDPSYRS</sequence>
<dbReference type="SUPFAM" id="SSF53639">
    <property type="entry name" value="AraD/HMP-PK domain-like"/>
    <property type="match status" value="1"/>
</dbReference>
<dbReference type="GO" id="GO:0051015">
    <property type="term" value="F:actin filament binding"/>
    <property type="evidence" value="ECO:0007669"/>
    <property type="project" value="TreeGrafter"/>
</dbReference>
<name>A0A192A0Y2_9RALS</name>
<reference evidence="3" key="1">
    <citation type="submission" date="2016-06" db="EMBL/GenBank/DDBJ databases">
        <authorList>
            <person name="Xu Y."/>
            <person name="Nagy A."/>
            <person name="Yan X."/>
            <person name="Kim S.W."/>
            <person name="Haley B."/>
            <person name="Liu N.T."/>
            <person name="Nou X."/>
        </authorList>
    </citation>
    <scope>NUCLEOTIDE SEQUENCE [LARGE SCALE GENOMIC DNA]</scope>
    <source>
        <strain evidence="3">ATCC 49129</strain>
    </source>
</reference>
<protein>
    <submittedName>
        <fullName evidence="2">Class II aldolase</fullName>
    </submittedName>
</protein>
<dbReference type="NCBIfam" id="NF005451">
    <property type="entry name" value="PRK07044.1"/>
    <property type="match status" value="1"/>
</dbReference>
<dbReference type="InterPro" id="IPR036409">
    <property type="entry name" value="Aldolase_II/adducin_N_sf"/>
</dbReference>
<gene>
    <name evidence="2" type="ORF">A9Y76_17365</name>
</gene>
<dbReference type="Proteomes" id="UP000078572">
    <property type="component" value="Chromosome 1"/>
</dbReference>
<dbReference type="GeneID" id="61527797"/>
<comment type="similarity">
    <text evidence="1">Belongs to the aldolase class II family.</text>
</comment>
<dbReference type="GO" id="GO:0005856">
    <property type="term" value="C:cytoskeleton"/>
    <property type="evidence" value="ECO:0007669"/>
    <property type="project" value="TreeGrafter"/>
</dbReference>
<dbReference type="Gene3D" id="3.40.225.10">
    <property type="entry name" value="Class II aldolase/adducin N-terminal domain"/>
    <property type="match status" value="1"/>
</dbReference>
<proteinExistence type="inferred from homology"/>
<dbReference type="Pfam" id="PF00596">
    <property type="entry name" value="Aldolase_II"/>
    <property type="match status" value="1"/>
</dbReference>
<evidence type="ECO:0000313" key="3">
    <source>
        <dbReference type="Proteomes" id="UP000078572"/>
    </source>
</evidence>
<organism evidence="2 3">
    <name type="scientific">Ralstonia insidiosa</name>
    <dbReference type="NCBI Taxonomy" id="190721"/>
    <lineage>
        <taxon>Bacteria</taxon>
        <taxon>Pseudomonadati</taxon>
        <taxon>Pseudomonadota</taxon>
        <taxon>Betaproteobacteria</taxon>
        <taxon>Burkholderiales</taxon>
        <taxon>Burkholderiaceae</taxon>
        <taxon>Ralstonia</taxon>
    </lineage>
</organism>
<evidence type="ECO:0000256" key="1">
    <source>
        <dbReference type="ARBA" id="ARBA00037961"/>
    </source>
</evidence>
<dbReference type="EMBL" id="CP016022">
    <property type="protein sequence ID" value="ANJ74110.1"/>
    <property type="molecule type" value="Genomic_DNA"/>
</dbReference>
<dbReference type="STRING" id="190721.ACS15_3666"/>
<dbReference type="InterPro" id="IPR001303">
    <property type="entry name" value="Aldolase_II/adducin_N"/>
</dbReference>
<dbReference type="SMART" id="SM01007">
    <property type="entry name" value="Aldolase_II"/>
    <property type="match status" value="1"/>
</dbReference>
<dbReference type="OrthoDB" id="8859181at2"/>
<dbReference type="PANTHER" id="PTHR10672:SF3">
    <property type="entry name" value="PROTEIN HU-LI TAI SHAO"/>
    <property type="match status" value="1"/>
</dbReference>
<dbReference type="InterPro" id="IPR051017">
    <property type="entry name" value="Aldolase-II_Adducin_sf"/>
</dbReference>
<keyword evidence="3" id="KW-1185">Reference proteome</keyword>
<dbReference type="AlphaFoldDB" id="A0A192A0Y2"/>
<evidence type="ECO:0000313" key="2">
    <source>
        <dbReference type="EMBL" id="ANJ74110.1"/>
    </source>
</evidence>
<dbReference type="PANTHER" id="PTHR10672">
    <property type="entry name" value="ADDUCIN"/>
    <property type="match status" value="1"/>
</dbReference>